<dbReference type="Proteomes" id="UP000521943">
    <property type="component" value="Unassembled WGS sequence"/>
</dbReference>
<keyword evidence="3" id="KW-1185">Reference proteome</keyword>
<evidence type="ECO:0000256" key="1">
    <source>
        <dbReference type="SAM" id="MobiDB-lite"/>
    </source>
</evidence>
<dbReference type="EMBL" id="JACGCI010000138">
    <property type="protein sequence ID" value="KAF6743683.1"/>
    <property type="molecule type" value="Genomic_DNA"/>
</dbReference>
<name>A0A8H6HB23_9AGAR</name>
<evidence type="ECO:0000313" key="2">
    <source>
        <dbReference type="EMBL" id="KAF6743683.1"/>
    </source>
</evidence>
<evidence type="ECO:0000313" key="3">
    <source>
        <dbReference type="Proteomes" id="UP000521943"/>
    </source>
</evidence>
<organism evidence="2 3">
    <name type="scientific">Ephemerocybe angulata</name>
    <dbReference type="NCBI Taxonomy" id="980116"/>
    <lineage>
        <taxon>Eukaryota</taxon>
        <taxon>Fungi</taxon>
        <taxon>Dikarya</taxon>
        <taxon>Basidiomycota</taxon>
        <taxon>Agaricomycotina</taxon>
        <taxon>Agaricomycetes</taxon>
        <taxon>Agaricomycetidae</taxon>
        <taxon>Agaricales</taxon>
        <taxon>Agaricineae</taxon>
        <taxon>Psathyrellaceae</taxon>
        <taxon>Ephemerocybe</taxon>
    </lineage>
</organism>
<dbReference type="AlphaFoldDB" id="A0A8H6HB23"/>
<comment type="caution">
    <text evidence="2">The sequence shown here is derived from an EMBL/GenBank/DDBJ whole genome shotgun (WGS) entry which is preliminary data.</text>
</comment>
<gene>
    <name evidence="2" type="ORF">DFP72DRAFT_1177705</name>
</gene>
<feature type="region of interest" description="Disordered" evidence="1">
    <location>
        <begin position="104"/>
        <end position="123"/>
    </location>
</feature>
<protein>
    <submittedName>
        <fullName evidence="2">Uncharacterized protein</fullName>
    </submittedName>
</protein>
<reference evidence="2 3" key="1">
    <citation type="submission" date="2020-07" db="EMBL/GenBank/DDBJ databases">
        <title>Comparative genomics of pyrophilous fungi reveals a link between fire events and developmental genes.</title>
        <authorList>
            <consortium name="DOE Joint Genome Institute"/>
            <person name="Steindorff A.S."/>
            <person name="Carver A."/>
            <person name="Calhoun S."/>
            <person name="Stillman K."/>
            <person name="Liu H."/>
            <person name="Lipzen A."/>
            <person name="Pangilinan J."/>
            <person name="Labutti K."/>
            <person name="Bruns T.D."/>
            <person name="Grigoriev I.V."/>
        </authorList>
    </citation>
    <scope>NUCLEOTIDE SEQUENCE [LARGE SCALE GENOMIC DNA]</scope>
    <source>
        <strain evidence="2 3">CBS 144469</strain>
    </source>
</reference>
<accession>A0A8H6HB23</accession>
<sequence>MADIRAMLPSNHTTADYDAAISWHEDQILEYIDNPKRRRLRRARPIILRGVHSGGHRSLEEEHILAIFKGHNGRKIKERYKNPEDTRWKHSPYHHIYTSGALQGATAPHVEHTDSGSHKYIVS</sequence>
<proteinExistence type="predicted"/>